<evidence type="ECO:0000313" key="1">
    <source>
        <dbReference type="EMBL" id="AGM15559.1"/>
    </source>
</evidence>
<name>A0AC59EX74_9VIRU</name>
<dbReference type="Proteomes" id="UP000204225">
    <property type="component" value="Segment"/>
</dbReference>
<proteinExistence type="predicted"/>
<accession>A0AC59EX74</accession>
<sequence length="1276" mass="147510">MKAKPTVKTKSYKLYDFNVYDGFSKAENLGKNGYDKFKDNKKFIIQMFGINVAGETVSLIVEDFNPFYYIKVGDDWGESDRAEFIAHIKNKLGAYYEDSIVASKLVKRHKLYGFDDNKLHTFIKISFTNTGAYNRAKKMFYVDSTVDGVFKRELIPDGYLYEETKCYLYEANIPPLLKLFHIQEISPSGWIQIQSDKITKMRQKSTHCAYEYITSYKHLKKADKDDIVKYSICSFDIEASSSHGDFPVPIKDYKKLATNILEYYNEMEDKTKFDVTCFKKLIDAGYGYERCPDIATVYPKLKNISKEQLDNIFSNFMLYIPAKDQSRKDYIKENEESDTDSDNDDEDDKKENDGADEAAAFHKRHKKVKKYHKTANLLQIIHDDKCENDTKLFELNKALTKFYPELEGDMVTFIGMTFLNYSEKKPHTRYIIVKGGCEVPEKYKSWVLENNVKIIEKTTEKGVLLEFTKIMTLENPHIVTGYNINGFDFDFMFKRSKEIGCVEDFLKLSKNIDEVCMTKDWKTGEMEIAKNKIVLASGEYNLSFINMPGRIIVDMCVVFRREYTLSSNKLDYVSSYFISDSVKKIDVDKENNQTRIYSKNLTGLTVGCYVKFDEVSHSTNNYKKGQKYEILDINLDTASFLIDSAEELDLKKYKINWGLAKDDVSVQEIFELANKSDIDRFTVGKYCIGDCDNVIWLLIKVDIITDKVEMSNLCDVPLNFLLQRGQGIKLQSYVSKKCGEKNTLMPIVEKNLNDGGYEGAHVFNPKTGLYLEDPVACVDYSSLYPSSMISENLSHDSKVWTKEYDLSDNLIHSTGEKDADENFIYDNLPNYTYVDVKYDTYEYLRKTPKAAEKKTVVGYKICRFAQFPKGKAIMPAILEDLLSARKATKKLMGKEEDPFKQNIYDKRQLSIKVTANSLYGQCGARTSAFYEKDVAASCTAIGRKLLFYGKDVIEGCYNNVEITLSDGVKVVTKAECVYGDTDSVFFKFNLKTPEGKRIINKQALIYTIELAKQAGELATKFLKKPHDLEYEKTFWPFNLLSKKRYDGMLYENDPEYCKLKSMGNVLKRRDNAPIVKDIYGGVVGILMKDKSLPKSIKFVKESVQNMIDEKYPIEKLLVTKALRGYYKNPKQIAHKVLADRIGVREQGNKPGAGDRMNYAYIKNPNKKALQGEKIETPEFIKDNELKLDYGHYITNQIMKPLLQLYALELENIQEFKDKQFNIKEYNTDKKVILWEEEIIKLKEKWPDPEKYVKKYEELRCKEVKALIFDKYLKGLK</sequence>
<organism evidence="1 2">
    <name type="scientific">Phaeocystis globosa virus PgV-16T</name>
    <dbReference type="NCBI Taxonomy" id="3071227"/>
    <lineage>
        <taxon>Viruses</taxon>
        <taxon>Varidnaviria</taxon>
        <taxon>Bamfordvirae</taxon>
        <taxon>Nucleocytoviricota</taxon>
        <taxon>Megaviricetes</taxon>
        <taxon>Imitervirales</taxon>
        <taxon>Mesomimiviridae</taxon>
        <taxon>Tethysvirus</taxon>
        <taxon>Tethysvirus hollandense</taxon>
    </lineage>
</organism>
<protein>
    <submittedName>
        <fullName evidence="1">DNA polymerase</fullName>
    </submittedName>
</protein>
<reference evidence="1 2" key="1">
    <citation type="journal article" date="2013" name="Proc. Natl. Acad. Sci. U.S.A.">
        <title>Genome of Phaeocystis globosa virus PgV-16T highlights the common ancestry of the largest known DNA viruses infecting eukaryotes.</title>
        <authorList>
            <person name="Santini S."/>
            <person name="Jeudy S."/>
            <person name="Bartoli J."/>
            <person name="Poirot O."/>
            <person name="Lescot M."/>
            <person name="Abergel C."/>
            <person name="Barbe V."/>
            <person name="Wommack K.E."/>
            <person name="Noordeloos A.A."/>
            <person name="Brussaard C.P."/>
            <person name="Claverie J.M."/>
        </authorList>
    </citation>
    <scope>NUCLEOTIDE SEQUENCE [LARGE SCALE GENOMIC DNA]</scope>
    <source>
        <strain evidence="1 2">16T</strain>
    </source>
</reference>
<dbReference type="EMBL" id="KC662249">
    <property type="protein sequence ID" value="AGM15559.1"/>
    <property type="molecule type" value="Genomic_DNA"/>
</dbReference>
<keyword evidence="2" id="KW-1185">Reference proteome</keyword>
<evidence type="ECO:0000313" key="2">
    <source>
        <dbReference type="Proteomes" id="UP000204225"/>
    </source>
</evidence>
<gene>
    <name evidence="1" type="ORF">PGCG_00248</name>
</gene>